<dbReference type="InterPro" id="IPR018958">
    <property type="entry name" value="Knr4/Smi1-like_dom"/>
</dbReference>
<proteinExistence type="predicted"/>
<organism evidence="2 3">
    <name type="scientific">Roseateles asaccharophilus</name>
    <dbReference type="NCBI Taxonomy" id="582607"/>
    <lineage>
        <taxon>Bacteria</taxon>
        <taxon>Pseudomonadati</taxon>
        <taxon>Pseudomonadota</taxon>
        <taxon>Betaproteobacteria</taxon>
        <taxon>Burkholderiales</taxon>
        <taxon>Sphaerotilaceae</taxon>
        <taxon>Roseateles</taxon>
    </lineage>
</organism>
<dbReference type="Gene3D" id="3.40.1580.10">
    <property type="entry name" value="SMI1/KNR4-like"/>
    <property type="match status" value="1"/>
</dbReference>
<dbReference type="SMART" id="SM00860">
    <property type="entry name" value="SMI1_KNR4"/>
    <property type="match status" value="1"/>
</dbReference>
<name>A0ABU2AEK2_9BURK</name>
<evidence type="ECO:0000313" key="2">
    <source>
        <dbReference type="EMBL" id="MDR7335405.1"/>
    </source>
</evidence>
<evidence type="ECO:0000259" key="1">
    <source>
        <dbReference type="SMART" id="SM00860"/>
    </source>
</evidence>
<dbReference type="SUPFAM" id="SSF160631">
    <property type="entry name" value="SMI1/KNR4-like"/>
    <property type="match status" value="1"/>
</dbReference>
<dbReference type="EMBL" id="JAVDXV010000010">
    <property type="protein sequence ID" value="MDR7335405.1"/>
    <property type="molecule type" value="Genomic_DNA"/>
</dbReference>
<evidence type="ECO:0000313" key="3">
    <source>
        <dbReference type="Proteomes" id="UP001180825"/>
    </source>
</evidence>
<keyword evidence="3" id="KW-1185">Reference proteome</keyword>
<dbReference type="InterPro" id="IPR037883">
    <property type="entry name" value="Knr4/Smi1-like_sf"/>
</dbReference>
<dbReference type="Pfam" id="PF09346">
    <property type="entry name" value="SMI1_KNR4"/>
    <property type="match status" value="1"/>
</dbReference>
<protein>
    <recommendedName>
        <fullName evidence="1">Knr4/Smi1-like domain-containing protein</fullName>
    </recommendedName>
</protein>
<comment type="caution">
    <text evidence="2">The sequence shown here is derived from an EMBL/GenBank/DDBJ whole genome shotgun (WGS) entry which is preliminary data.</text>
</comment>
<dbReference type="RefSeq" id="WP_310332410.1">
    <property type="nucleotide sequence ID" value="NZ_JAVDXV010000010.1"/>
</dbReference>
<accession>A0ABU2AEK2</accession>
<feature type="domain" description="Knr4/Smi1-like" evidence="1">
    <location>
        <begin position="9"/>
        <end position="137"/>
    </location>
</feature>
<reference evidence="2 3" key="1">
    <citation type="submission" date="2023-07" db="EMBL/GenBank/DDBJ databases">
        <title>Sorghum-associated microbial communities from plants grown in Nebraska, USA.</title>
        <authorList>
            <person name="Schachtman D."/>
        </authorList>
    </citation>
    <scope>NUCLEOTIDE SEQUENCE [LARGE SCALE GENOMIC DNA]</scope>
    <source>
        <strain evidence="2 3">BE316</strain>
    </source>
</reference>
<gene>
    <name evidence="2" type="ORF">J2X21_004570</name>
</gene>
<dbReference type="Proteomes" id="UP001180825">
    <property type="component" value="Unassembled WGS sequence"/>
</dbReference>
<sequence length="142" mass="15501">MKIQNQGPEIDFATIDSLQQSLKAKLPDAYTLFLLQNNGGSPEPNVIDIPGISDSPTDVQVFFGLGSPTSSSDLLWNISLYENKVDEGYVPIGRDSGGNLFLIDIGPGRPGSIFYWDVTGVGDFIRVAENFGDFSEKLRAWV</sequence>